<feature type="transmembrane region" description="Helical" evidence="1">
    <location>
        <begin position="26"/>
        <end position="44"/>
    </location>
</feature>
<proteinExistence type="predicted"/>
<protein>
    <recommendedName>
        <fullName evidence="4">DUF3649 domain-containing protein</fullName>
    </recommendedName>
</protein>
<dbReference type="EMBL" id="SACS01000019">
    <property type="protein sequence ID" value="RVU34360.1"/>
    <property type="molecule type" value="Genomic_DNA"/>
</dbReference>
<keyword evidence="1" id="KW-0472">Membrane</keyword>
<organism evidence="2 3">
    <name type="scientific">Rheinheimera riviphila</name>
    <dbReference type="NCBI Taxonomy" id="1834037"/>
    <lineage>
        <taxon>Bacteria</taxon>
        <taxon>Pseudomonadati</taxon>
        <taxon>Pseudomonadota</taxon>
        <taxon>Gammaproteobacteria</taxon>
        <taxon>Chromatiales</taxon>
        <taxon>Chromatiaceae</taxon>
        <taxon>Rheinheimera</taxon>
    </lineage>
</organism>
<comment type="caution">
    <text evidence="2">The sequence shown here is derived from an EMBL/GenBank/DDBJ whole genome shotgun (WGS) entry which is preliminary data.</text>
</comment>
<evidence type="ECO:0008006" key="4">
    <source>
        <dbReference type="Google" id="ProtNLM"/>
    </source>
</evidence>
<accession>A0A437QIZ9</accession>
<feature type="transmembrane region" description="Helical" evidence="1">
    <location>
        <begin position="91"/>
        <end position="110"/>
    </location>
</feature>
<sequence>MKLDLSPMASAPPATAKRPWWQVASLVWRILLATVGGYVCTVALTSLSARLCAVVFGLPLASSLLSMMLLSFLLYSITIMAVFASQRLGRTSLWLLGTTAAAMLLCQLPALSGVAETLMTTGAKVS</sequence>
<evidence type="ECO:0000313" key="3">
    <source>
        <dbReference type="Proteomes" id="UP000283077"/>
    </source>
</evidence>
<reference evidence="2 3" key="1">
    <citation type="submission" date="2019-01" db="EMBL/GenBank/DDBJ databases">
        <authorList>
            <person name="Chen W.-M."/>
        </authorList>
    </citation>
    <scope>NUCLEOTIDE SEQUENCE [LARGE SCALE GENOMIC DNA]</scope>
    <source>
        <strain evidence="2 3">KYPC3</strain>
    </source>
</reference>
<dbReference type="Proteomes" id="UP000283077">
    <property type="component" value="Unassembled WGS sequence"/>
</dbReference>
<keyword evidence="1" id="KW-0812">Transmembrane</keyword>
<dbReference type="RefSeq" id="WP_127700332.1">
    <property type="nucleotide sequence ID" value="NZ_SACS01000019.1"/>
</dbReference>
<dbReference type="AlphaFoldDB" id="A0A437QIZ9"/>
<dbReference type="OrthoDB" id="9862471at2"/>
<evidence type="ECO:0000256" key="1">
    <source>
        <dbReference type="SAM" id="Phobius"/>
    </source>
</evidence>
<name>A0A437QIZ9_9GAMM</name>
<keyword evidence="3" id="KW-1185">Reference proteome</keyword>
<keyword evidence="1" id="KW-1133">Transmembrane helix</keyword>
<evidence type="ECO:0000313" key="2">
    <source>
        <dbReference type="EMBL" id="RVU34360.1"/>
    </source>
</evidence>
<gene>
    <name evidence="2" type="ORF">EOE67_15955</name>
</gene>
<feature type="transmembrane region" description="Helical" evidence="1">
    <location>
        <begin position="64"/>
        <end position="84"/>
    </location>
</feature>